<evidence type="ECO:0000256" key="7">
    <source>
        <dbReference type="ARBA" id="ARBA00023128"/>
    </source>
</evidence>
<comment type="subcellular location">
    <subcellularLocation>
        <location evidence="1">Mitochondrion membrane</location>
        <topology evidence="1">Multi-pass membrane protein</topology>
    </subcellularLocation>
</comment>
<organism evidence="12 13">
    <name type="scientific">Physocladia obscura</name>
    <dbReference type="NCBI Taxonomy" id="109957"/>
    <lineage>
        <taxon>Eukaryota</taxon>
        <taxon>Fungi</taxon>
        <taxon>Fungi incertae sedis</taxon>
        <taxon>Chytridiomycota</taxon>
        <taxon>Chytridiomycota incertae sedis</taxon>
        <taxon>Chytridiomycetes</taxon>
        <taxon>Chytridiales</taxon>
        <taxon>Chytriomycetaceae</taxon>
        <taxon>Physocladia</taxon>
    </lineage>
</organism>
<accession>A0AAD5T3P8</accession>
<feature type="repeat" description="Solcar" evidence="9">
    <location>
        <begin position="11"/>
        <end position="95"/>
    </location>
</feature>
<dbReference type="GO" id="GO:0031966">
    <property type="term" value="C:mitochondrial membrane"/>
    <property type="evidence" value="ECO:0007669"/>
    <property type="project" value="UniProtKB-SubCell"/>
</dbReference>
<reference evidence="12" key="1">
    <citation type="submission" date="2020-05" db="EMBL/GenBank/DDBJ databases">
        <title>Phylogenomic resolution of chytrid fungi.</title>
        <authorList>
            <person name="Stajich J.E."/>
            <person name="Amses K."/>
            <person name="Simmons R."/>
            <person name="Seto K."/>
            <person name="Myers J."/>
            <person name="Bonds A."/>
            <person name="Quandt C.A."/>
            <person name="Barry K."/>
            <person name="Liu P."/>
            <person name="Grigoriev I."/>
            <person name="Longcore J.E."/>
            <person name="James T.Y."/>
        </authorList>
    </citation>
    <scope>NUCLEOTIDE SEQUENCE</scope>
    <source>
        <strain evidence="12">JEL0513</strain>
    </source>
</reference>
<keyword evidence="5" id="KW-0677">Repeat</keyword>
<dbReference type="GO" id="GO:0015227">
    <property type="term" value="F:O-acyl-L-carnitine transmembrane transporter activity"/>
    <property type="evidence" value="ECO:0007669"/>
    <property type="project" value="TreeGrafter"/>
</dbReference>
<dbReference type="GO" id="GO:0006839">
    <property type="term" value="P:mitochondrial transport"/>
    <property type="evidence" value="ECO:0007669"/>
    <property type="project" value="TreeGrafter"/>
</dbReference>
<dbReference type="PROSITE" id="PS50920">
    <property type="entry name" value="SOLCAR"/>
    <property type="match status" value="3"/>
</dbReference>
<dbReference type="Pfam" id="PF00153">
    <property type="entry name" value="Mito_carr"/>
    <property type="match status" value="3"/>
</dbReference>
<protein>
    <submittedName>
        <fullName evidence="12">Carnitine transporter</fullName>
    </submittedName>
</protein>
<keyword evidence="4 9" id="KW-0812">Transmembrane</keyword>
<evidence type="ECO:0000256" key="1">
    <source>
        <dbReference type="ARBA" id="ARBA00004225"/>
    </source>
</evidence>
<comment type="caution">
    <text evidence="12">The sequence shown here is derived from an EMBL/GenBank/DDBJ whole genome shotgun (WGS) entry which is preliminary data.</text>
</comment>
<dbReference type="PANTHER" id="PTHR45624">
    <property type="entry name" value="MITOCHONDRIAL BASIC AMINO ACIDS TRANSPORTER-RELATED"/>
    <property type="match status" value="1"/>
</dbReference>
<evidence type="ECO:0000256" key="10">
    <source>
        <dbReference type="RuleBase" id="RU000488"/>
    </source>
</evidence>
<sequence length="295" mass="31427">MGEKKREVDQTKAFLGGGCGGIANVLVGQESPFDTLKVRMQTAAPGQYSGMADCFRKTIAKDGLRALYRGVSAPLIGVTPMWALSFWSYDLGQRIVFAGTPSRKSKDMNMLEFAFAGGFSGFVTTIIATPMERVKVILQTQDQVKGGVKYKGMVDAGVGVFKEGGLGGLYRGTIATMARDIPGSAAYFVAYEFFYRLLKKEGQNISVGATLFAGGMSGVAMWSIAIPPDVIKSRIQAAPPGTYKGFIDCGLKMVRAEGPSALFKGLGPALLRAFPANAAGFMGRAAGLEVMHQVW</sequence>
<evidence type="ECO:0000256" key="5">
    <source>
        <dbReference type="ARBA" id="ARBA00022737"/>
    </source>
</evidence>
<feature type="repeat" description="Solcar" evidence="9">
    <location>
        <begin position="108"/>
        <end position="197"/>
    </location>
</feature>
<evidence type="ECO:0000256" key="3">
    <source>
        <dbReference type="ARBA" id="ARBA00022448"/>
    </source>
</evidence>
<comment type="similarity">
    <text evidence="2 10">Belongs to the mitochondrial carrier (TC 2.A.29) family.</text>
</comment>
<dbReference type="Gene3D" id="1.50.40.10">
    <property type="entry name" value="Mitochondrial carrier domain"/>
    <property type="match status" value="2"/>
</dbReference>
<feature type="transmembrane region" description="Helical" evidence="11">
    <location>
        <begin position="66"/>
        <end position="89"/>
    </location>
</feature>
<dbReference type="GO" id="GO:1902603">
    <property type="term" value="P:carnitine transmembrane transport"/>
    <property type="evidence" value="ECO:0007669"/>
    <property type="project" value="TreeGrafter"/>
</dbReference>
<dbReference type="PANTHER" id="PTHR45624:SF4">
    <property type="entry name" value="CONGESTED-LIKE TRACHEA PROTEIN-RELATED"/>
    <property type="match status" value="1"/>
</dbReference>
<dbReference type="InterPro" id="IPR018108">
    <property type="entry name" value="MCP_transmembrane"/>
</dbReference>
<proteinExistence type="inferred from homology"/>
<gene>
    <name evidence="12" type="primary">CRC1_3</name>
    <name evidence="12" type="ORF">HK100_009962</name>
</gene>
<dbReference type="AlphaFoldDB" id="A0AAD5T3P8"/>
<evidence type="ECO:0000313" key="13">
    <source>
        <dbReference type="Proteomes" id="UP001211907"/>
    </source>
</evidence>
<dbReference type="Proteomes" id="UP001211907">
    <property type="component" value="Unassembled WGS sequence"/>
</dbReference>
<keyword evidence="13" id="KW-1185">Reference proteome</keyword>
<evidence type="ECO:0000256" key="6">
    <source>
        <dbReference type="ARBA" id="ARBA00022989"/>
    </source>
</evidence>
<evidence type="ECO:0000313" key="12">
    <source>
        <dbReference type="EMBL" id="KAJ3127042.1"/>
    </source>
</evidence>
<keyword evidence="3 10" id="KW-0813">Transport</keyword>
<feature type="transmembrane region" description="Helical" evidence="11">
    <location>
        <begin position="205"/>
        <end position="225"/>
    </location>
</feature>
<feature type="repeat" description="Solcar" evidence="9">
    <location>
        <begin position="205"/>
        <end position="290"/>
    </location>
</feature>
<evidence type="ECO:0000256" key="2">
    <source>
        <dbReference type="ARBA" id="ARBA00006375"/>
    </source>
</evidence>
<keyword evidence="7" id="KW-0496">Mitochondrion</keyword>
<dbReference type="InterPro" id="IPR050567">
    <property type="entry name" value="Mitochondrial_Carrier"/>
</dbReference>
<dbReference type="EMBL" id="JADGJH010000530">
    <property type="protein sequence ID" value="KAJ3127042.1"/>
    <property type="molecule type" value="Genomic_DNA"/>
</dbReference>
<name>A0AAD5T3P8_9FUNG</name>
<dbReference type="InterPro" id="IPR023395">
    <property type="entry name" value="MCP_dom_sf"/>
</dbReference>
<feature type="transmembrane region" description="Helical" evidence="11">
    <location>
        <begin position="109"/>
        <end position="129"/>
    </location>
</feature>
<evidence type="ECO:0000256" key="8">
    <source>
        <dbReference type="ARBA" id="ARBA00023136"/>
    </source>
</evidence>
<keyword evidence="8 9" id="KW-0472">Membrane</keyword>
<dbReference type="SUPFAM" id="SSF103506">
    <property type="entry name" value="Mitochondrial carrier"/>
    <property type="match status" value="1"/>
</dbReference>
<evidence type="ECO:0000256" key="11">
    <source>
        <dbReference type="SAM" id="Phobius"/>
    </source>
</evidence>
<evidence type="ECO:0000256" key="9">
    <source>
        <dbReference type="PROSITE-ProRule" id="PRU00282"/>
    </source>
</evidence>
<evidence type="ECO:0000256" key="4">
    <source>
        <dbReference type="ARBA" id="ARBA00022692"/>
    </source>
</evidence>
<keyword evidence="6 11" id="KW-1133">Transmembrane helix</keyword>